<keyword evidence="1" id="KW-0443">Lipid metabolism</keyword>
<evidence type="ECO:0000256" key="2">
    <source>
        <dbReference type="PROSITE-ProRule" id="PRU01161"/>
    </source>
</evidence>
<dbReference type="InterPro" id="IPR016035">
    <property type="entry name" value="Acyl_Trfase/lysoPLipase"/>
</dbReference>
<evidence type="ECO:0000313" key="5">
    <source>
        <dbReference type="Proteomes" id="UP000244924"/>
    </source>
</evidence>
<dbReference type="SUPFAM" id="SSF52151">
    <property type="entry name" value="FabD/lysophospholipase-like"/>
    <property type="match status" value="1"/>
</dbReference>
<dbReference type="Gene3D" id="3.40.1090.10">
    <property type="entry name" value="Cytosolic phospholipase A2 catalytic domain"/>
    <property type="match status" value="1"/>
</dbReference>
<keyword evidence="5" id="KW-1185">Reference proteome</keyword>
<proteinExistence type="predicted"/>
<dbReference type="EMBL" id="OMOQ01000003">
    <property type="protein sequence ID" value="SPH24455.1"/>
    <property type="molecule type" value="Genomic_DNA"/>
</dbReference>
<dbReference type="PROSITE" id="PS51635">
    <property type="entry name" value="PNPLA"/>
    <property type="match status" value="1"/>
</dbReference>
<dbReference type="PANTHER" id="PTHR24138:SF10">
    <property type="entry name" value="PHOSPHOLIPASE A2"/>
    <property type="match status" value="1"/>
</dbReference>
<dbReference type="InterPro" id="IPR002641">
    <property type="entry name" value="PNPLA_dom"/>
</dbReference>
<dbReference type="GO" id="GO:0006629">
    <property type="term" value="P:lipid metabolic process"/>
    <property type="evidence" value="ECO:0007669"/>
    <property type="project" value="UniProtKB-KW"/>
</dbReference>
<feature type="short sequence motif" description="GXSXG" evidence="2">
    <location>
        <begin position="42"/>
        <end position="46"/>
    </location>
</feature>
<dbReference type="Proteomes" id="UP000244924">
    <property type="component" value="Unassembled WGS sequence"/>
</dbReference>
<protein>
    <recommendedName>
        <fullName evidence="3">PNPLA domain-containing protein</fullName>
    </recommendedName>
</protein>
<gene>
    <name evidence="4" type="ORF">DEA8626_03507</name>
</gene>
<dbReference type="RefSeq" id="WP_108854454.1">
    <property type="nucleotide sequence ID" value="NZ_OMOQ01000003.1"/>
</dbReference>
<dbReference type="PANTHER" id="PTHR24138">
    <property type="entry name" value="INTRACELLLAR PHOSPHOLIPASE A FAMILY"/>
    <property type="match status" value="1"/>
</dbReference>
<comment type="caution">
    <text evidence="2">Lacks conserved residue(s) required for the propagation of feature annotation.</text>
</comment>
<dbReference type="Pfam" id="PF01734">
    <property type="entry name" value="Patatin"/>
    <property type="match status" value="1"/>
</dbReference>
<dbReference type="OrthoDB" id="9807112at2"/>
<evidence type="ECO:0000259" key="3">
    <source>
        <dbReference type="PROSITE" id="PS51635"/>
    </source>
</evidence>
<organism evidence="4 5">
    <name type="scientific">Albidovulum aquaemixtae</name>
    <dbReference type="NCBI Taxonomy" id="1542388"/>
    <lineage>
        <taxon>Bacteria</taxon>
        <taxon>Pseudomonadati</taxon>
        <taxon>Pseudomonadota</taxon>
        <taxon>Alphaproteobacteria</taxon>
        <taxon>Rhodobacterales</taxon>
        <taxon>Paracoccaceae</taxon>
        <taxon>Albidovulum</taxon>
    </lineage>
</organism>
<reference evidence="4 5" key="1">
    <citation type="submission" date="2018-03" db="EMBL/GenBank/DDBJ databases">
        <authorList>
            <person name="Keele B.F."/>
        </authorList>
    </citation>
    <scope>NUCLEOTIDE SEQUENCE [LARGE SCALE GENOMIC DNA]</scope>
    <source>
        <strain evidence="4 5">CECT 8626</strain>
    </source>
</reference>
<evidence type="ECO:0000256" key="1">
    <source>
        <dbReference type="ARBA" id="ARBA00023098"/>
    </source>
</evidence>
<name>A0A2R8BLZ8_9RHOB</name>
<accession>A0A2R8BLZ8</accession>
<feature type="domain" description="PNPLA" evidence="3">
    <location>
        <begin position="6"/>
        <end position="161"/>
    </location>
</feature>
<dbReference type="InterPro" id="IPR047156">
    <property type="entry name" value="Teg/CotR/CapV-like"/>
</dbReference>
<dbReference type="AlphaFoldDB" id="A0A2R8BLZ8"/>
<evidence type="ECO:0000313" key="4">
    <source>
        <dbReference type="EMBL" id="SPH24455.1"/>
    </source>
</evidence>
<sequence length="161" mass="17014">MTFRLLSCDGGGIRGYMSSLIIEALNKQTGGKLLGSADGFAGTSTGGLITVALADARTQGQDMPDRIKEIVEIYRCDADRIFTENDRGLFSRIEEMLLRLFGHQGGPGVLECQYTANGLVSVAHDLVGDRTSGSIDPALVLAVNSAALEVPKGQVLKGTRG</sequence>
<feature type="short sequence motif" description="GXGXXG" evidence="2">
    <location>
        <begin position="10"/>
        <end position="15"/>
    </location>
</feature>